<name>A0A7D3VR44_ACTVE</name>
<dbReference type="PANTHER" id="PTHR30061:SF50">
    <property type="entry name" value="MALTOSE_MALTODEXTRIN-BINDING PERIPLASMIC PROTEIN"/>
    <property type="match status" value="1"/>
</dbReference>
<sequence length="454" mass="48201">MRRIPPIGAPVSPGTPVARPLVTGPLVTGTVLCAALALSLSACGGDDGGASKGGAAAASLTGRGPITFVTGKDRSGYLQKQVDGWNTDHPKEQVRIIELPDEPNDQRQQMIQNATTRSDAYSVLNLDVVWTAEFAANRWLTPLPKDKVDLAKMLPATVTTGQYRGNLYAVPSTSDAGMLYYRKDLLDKAGISAPPKTYAEMWSDCDKVKKLPEGKGVDCFFTEVNKTESITISAVEAIGSAGGSIVGADGKPTLNTPQAKQGLEFLVNAKKDGRLPKEAVTLDTEGGRRYFQSGKLLFQRQWPYQYALANKDDGSSKVAGEFAVAQLPGPNGPGVANLGGHNLAVSAFAKNKATSLDFIRYLTGEQSQRANLLATSQAPTLASLYDDPEMAKKFPYLPVLKQAITNAKPRPVAVKYGDVTAAIQGDVYDAVTGKKTVDQALTDLQSALGPLTAQ</sequence>
<evidence type="ECO:0000313" key="5">
    <source>
        <dbReference type="Proteomes" id="UP000501240"/>
    </source>
</evidence>
<dbReference type="EMBL" id="CP053892">
    <property type="protein sequence ID" value="QKG20918.1"/>
    <property type="molecule type" value="Genomic_DNA"/>
</dbReference>
<keyword evidence="3" id="KW-0732">Signal</keyword>
<dbReference type="GO" id="GO:1901982">
    <property type="term" value="F:maltose binding"/>
    <property type="evidence" value="ECO:0007669"/>
    <property type="project" value="TreeGrafter"/>
</dbReference>
<gene>
    <name evidence="4" type="ORF">ACTIVE_2556</name>
</gene>
<evidence type="ECO:0000313" key="4">
    <source>
        <dbReference type="EMBL" id="QKG20918.1"/>
    </source>
</evidence>
<accession>A0A7D3VR44</accession>
<dbReference type="Gene3D" id="3.40.190.10">
    <property type="entry name" value="Periplasmic binding protein-like II"/>
    <property type="match status" value="2"/>
</dbReference>
<dbReference type="InterPro" id="IPR006059">
    <property type="entry name" value="SBP"/>
</dbReference>
<organism evidence="4 5">
    <name type="scientific">Actinomadura verrucosospora</name>
    <dbReference type="NCBI Taxonomy" id="46165"/>
    <lineage>
        <taxon>Bacteria</taxon>
        <taxon>Bacillati</taxon>
        <taxon>Actinomycetota</taxon>
        <taxon>Actinomycetes</taxon>
        <taxon>Streptosporangiales</taxon>
        <taxon>Thermomonosporaceae</taxon>
        <taxon>Actinomadura</taxon>
    </lineage>
</organism>
<evidence type="ECO:0000256" key="2">
    <source>
        <dbReference type="ARBA" id="ARBA00022448"/>
    </source>
</evidence>
<dbReference type="AlphaFoldDB" id="A0A7D3VR44"/>
<proteinExistence type="inferred from homology"/>
<keyword evidence="2" id="KW-0813">Transport</keyword>
<keyword evidence="5" id="KW-1185">Reference proteome</keyword>
<reference evidence="4 5" key="1">
    <citation type="submission" date="2020-05" db="EMBL/GenBank/DDBJ databases">
        <title>Actinomadura verrucosospora NRRL-B18236 (PFL_A860) Genome sequencing and assembly.</title>
        <authorList>
            <person name="Samborskyy M."/>
        </authorList>
    </citation>
    <scope>NUCLEOTIDE SEQUENCE [LARGE SCALE GENOMIC DNA]</scope>
    <source>
        <strain evidence="4 5">NRRL:B18236</strain>
    </source>
</reference>
<evidence type="ECO:0000256" key="3">
    <source>
        <dbReference type="ARBA" id="ARBA00022729"/>
    </source>
</evidence>
<dbReference type="GO" id="GO:0055052">
    <property type="term" value="C:ATP-binding cassette (ABC) transporter complex, substrate-binding subunit-containing"/>
    <property type="evidence" value="ECO:0007669"/>
    <property type="project" value="TreeGrafter"/>
</dbReference>
<dbReference type="SUPFAM" id="SSF53850">
    <property type="entry name" value="Periplasmic binding protein-like II"/>
    <property type="match status" value="1"/>
</dbReference>
<comment type="similarity">
    <text evidence="1">Belongs to the bacterial solute-binding protein 1 family.</text>
</comment>
<dbReference type="RefSeq" id="WP_173095269.1">
    <property type="nucleotide sequence ID" value="NZ_CP053892.1"/>
</dbReference>
<dbReference type="CDD" id="cd14750">
    <property type="entry name" value="PBP2_TMBP"/>
    <property type="match status" value="1"/>
</dbReference>
<evidence type="ECO:0000256" key="1">
    <source>
        <dbReference type="ARBA" id="ARBA00008520"/>
    </source>
</evidence>
<dbReference type="Proteomes" id="UP000501240">
    <property type="component" value="Chromosome"/>
</dbReference>
<dbReference type="GO" id="GO:0042956">
    <property type="term" value="P:maltodextrin transmembrane transport"/>
    <property type="evidence" value="ECO:0007669"/>
    <property type="project" value="TreeGrafter"/>
</dbReference>
<dbReference type="GO" id="GO:0015768">
    <property type="term" value="P:maltose transport"/>
    <property type="evidence" value="ECO:0007669"/>
    <property type="project" value="TreeGrafter"/>
</dbReference>
<dbReference type="Pfam" id="PF13416">
    <property type="entry name" value="SBP_bac_8"/>
    <property type="match status" value="1"/>
</dbReference>
<protein>
    <submittedName>
        <fullName evidence="4">ABC transporter substrate-binding protein</fullName>
    </submittedName>
</protein>
<dbReference type="PANTHER" id="PTHR30061">
    <property type="entry name" value="MALTOSE-BINDING PERIPLASMIC PROTEIN"/>
    <property type="match status" value="1"/>
</dbReference>